<keyword evidence="3" id="KW-1185">Reference proteome</keyword>
<dbReference type="GO" id="GO:0008410">
    <property type="term" value="F:CoA-transferase activity"/>
    <property type="evidence" value="ECO:0007669"/>
    <property type="project" value="TreeGrafter"/>
</dbReference>
<dbReference type="Proteomes" id="UP000460221">
    <property type="component" value="Unassembled WGS sequence"/>
</dbReference>
<dbReference type="Pfam" id="PF02515">
    <property type="entry name" value="CoA_transf_3"/>
    <property type="match status" value="1"/>
</dbReference>
<comment type="caution">
    <text evidence="2">The sequence shown here is derived from an EMBL/GenBank/DDBJ whole genome shotgun (WGS) entry which is preliminary data.</text>
</comment>
<dbReference type="Gene3D" id="3.30.1540.10">
    <property type="entry name" value="formyl-coa transferase, domain 3"/>
    <property type="match status" value="1"/>
</dbReference>
<gene>
    <name evidence="2" type="ORF">GIS00_18150</name>
</gene>
<keyword evidence="1 2" id="KW-0808">Transferase</keyword>
<dbReference type="RefSeq" id="WP_154769878.1">
    <property type="nucleotide sequence ID" value="NZ_WLYK01000008.1"/>
</dbReference>
<protein>
    <submittedName>
        <fullName evidence="2">CoA transferase</fullName>
    </submittedName>
</protein>
<dbReference type="PANTHER" id="PTHR48207:SF3">
    <property type="entry name" value="SUCCINATE--HYDROXYMETHYLGLUTARATE COA-TRANSFERASE"/>
    <property type="match status" value="1"/>
</dbReference>
<dbReference type="InterPro" id="IPR003673">
    <property type="entry name" value="CoA-Trfase_fam_III"/>
</dbReference>
<dbReference type="InterPro" id="IPR050483">
    <property type="entry name" value="CoA-transferase_III_domain"/>
</dbReference>
<dbReference type="Gene3D" id="3.40.50.10540">
    <property type="entry name" value="Crotonobetainyl-coa:carnitine coa-transferase, domain 1"/>
    <property type="match status" value="1"/>
</dbReference>
<reference evidence="2 3" key="1">
    <citation type="submission" date="2019-11" db="EMBL/GenBank/DDBJ databases">
        <authorList>
            <person name="Jiang L.-Q."/>
        </authorList>
    </citation>
    <scope>NUCLEOTIDE SEQUENCE [LARGE SCALE GENOMIC DNA]</scope>
    <source>
        <strain evidence="2 3">YIM 132087</strain>
    </source>
</reference>
<dbReference type="SUPFAM" id="SSF89796">
    <property type="entry name" value="CoA-transferase family III (CaiB/BaiF)"/>
    <property type="match status" value="1"/>
</dbReference>
<proteinExistence type="predicted"/>
<dbReference type="InterPro" id="IPR044855">
    <property type="entry name" value="CoA-Trfase_III_dom3_sf"/>
</dbReference>
<dbReference type="EMBL" id="WLYK01000008">
    <property type="protein sequence ID" value="MTD15861.1"/>
    <property type="molecule type" value="Genomic_DNA"/>
</dbReference>
<evidence type="ECO:0000313" key="3">
    <source>
        <dbReference type="Proteomes" id="UP000460221"/>
    </source>
</evidence>
<dbReference type="PANTHER" id="PTHR48207">
    <property type="entry name" value="SUCCINATE--HYDROXYMETHYLGLUTARATE COA-TRANSFERASE"/>
    <property type="match status" value="1"/>
</dbReference>
<evidence type="ECO:0000313" key="2">
    <source>
        <dbReference type="EMBL" id="MTD15861.1"/>
    </source>
</evidence>
<dbReference type="AlphaFoldDB" id="A0A7K1FNX0"/>
<sequence length="403" mass="42789">MSASPETTPTTGGGPLADVIVLDLTRALAGPHAAMMLGDLGARVIKVETPGSGDDTRGWGPPFVGENSDVATYFLSCNRNKESITLDLKSEAGVAALTELVRRSDVLMENFRPGVLDRLGFPMERLTELNPRLVVLSISGFGHDGPQGGRAGYDQIAQGEGGLMSMTGPDPETPTKSGVPISDLLAGMYGAYGVLAALHERERTGKGGLVRTSLLAAVVGVHAYQGTRWTVAKEIPKAEGPHHPSICPYGLFHSADGIVQIAVGSEGLWAKFAPAFDLPVDGEGFRTNQERVRNSTAVRAAVEESFARYSTGDLLAKLSAVGVPSGEVKNLQQVYEWDQTRSQGLVIDVDHPTLGPIELPGPPLRFFDGEGGEWKRQHTSPPLLGQHTDDVLAWLATPETPAS</sequence>
<accession>A0A7K1FNX0</accession>
<name>A0A7K1FNX0_9ACTN</name>
<dbReference type="InterPro" id="IPR023606">
    <property type="entry name" value="CoA-Trfase_III_dom_1_sf"/>
</dbReference>
<organism evidence="2 3">
    <name type="scientific">Nakamurella alba</name>
    <dbReference type="NCBI Taxonomy" id="2665158"/>
    <lineage>
        <taxon>Bacteria</taxon>
        <taxon>Bacillati</taxon>
        <taxon>Actinomycetota</taxon>
        <taxon>Actinomycetes</taxon>
        <taxon>Nakamurellales</taxon>
        <taxon>Nakamurellaceae</taxon>
        <taxon>Nakamurella</taxon>
    </lineage>
</organism>
<evidence type="ECO:0000256" key="1">
    <source>
        <dbReference type="ARBA" id="ARBA00022679"/>
    </source>
</evidence>